<gene>
    <name evidence="3" type="ORF">VAE063_1010034</name>
</gene>
<proteinExistence type="predicted"/>
<evidence type="ECO:0000313" key="4">
    <source>
        <dbReference type="Proteomes" id="UP001152658"/>
    </source>
</evidence>
<evidence type="ECO:0000259" key="2">
    <source>
        <dbReference type="Pfam" id="PF26124"/>
    </source>
</evidence>
<dbReference type="RefSeq" id="WP_168524489.1">
    <property type="nucleotide sequence ID" value="NZ_CALYLA010000026.1"/>
</dbReference>
<dbReference type="InterPro" id="IPR058351">
    <property type="entry name" value="DUF8038"/>
</dbReference>
<dbReference type="Pfam" id="PF26124">
    <property type="entry name" value="DUF8038"/>
    <property type="match status" value="1"/>
</dbReference>
<sequence length="227" mass="24633">MFIRKTHLSVGLMMASLSLTSTTTQAGLFNGCFGGGDSPRAISAETMQTRALKRAQEMGICYEAAICLARSERTLNRKQAASLLETIRSGRATEGTSYTRAYRQAMSLDDASRSQSALSLNTISESGFLNFQETRGENQFVHTAYVQVASDGEVYLYNANNMEIDLALSKDATGLPERAGQANRYRLSSAQVDSLNAWLSDTGTHFYYTPASEVPENLLHTLSGAAG</sequence>
<name>A0ABM9FIQ0_9VIBR</name>
<feature type="domain" description="DUF8038" evidence="2">
    <location>
        <begin position="50"/>
        <end position="217"/>
    </location>
</feature>
<comment type="caution">
    <text evidence="3">The sequence shown here is derived from an EMBL/GenBank/DDBJ whole genome shotgun (WGS) entry which is preliminary data.</text>
</comment>
<reference evidence="3" key="1">
    <citation type="submission" date="2022-06" db="EMBL/GenBank/DDBJ databases">
        <authorList>
            <person name="Goudenege D."/>
            <person name="Le Roux F."/>
        </authorList>
    </citation>
    <scope>NUCLEOTIDE SEQUENCE</scope>
    <source>
        <strain evidence="3">12-063</strain>
    </source>
</reference>
<feature type="chain" id="PRO_5047476108" description="DUF8038 domain-containing protein" evidence="1">
    <location>
        <begin position="27"/>
        <end position="227"/>
    </location>
</feature>
<organism evidence="3 4">
    <name type="scientific">Vibrio aestuarianus</name>
    <dbReference type="NCBI Taxonomy" id="28171"/>
    <lineage>
        <taxon>Bacteria</taxon>
        <taxon>Pseudomonadati</taxon>
        <taxon>Pseudomonadota</taxon>
        <taxon>Gammaproteobacteria</taxon>
        <taxon>Vibrionales</taxon>
        <taxon>Vibrionaceae</taxon>
        <taxon>Vibrio</taxon>
    </lineage>
</organism>
<protein>
    <recommendedName>
        <fullName evidence="2">DUF8038 domain-containing protein</fullName>
    </recommendedName>
</protein>
<evidence type="ECO:0000313" key="3">
    <source>
        <dbReference type="EMBL" id="CAH8195483.1"/>
    </source>
</evidence>
<evidence type="ECO:0000256" key="1">
    <source>
        <dbReference type="SAM" id="SignalP"/>
    </source>
</evidence>
<keyword evidence="4" id="KW-1185">Reference proteome</keyword>
<accession>A0ABM9FIQ0</accession>
<dbReference type="Proteomes" id="UP001152658">
    <property type="component" value="Unassembled WGS sequence"/>
</dbReference>
<keyword evidence="1" id="KW-0732">Signal</keyword>
<dbReference type="EMBL" id="CALYLK010000002">
    <property type="protein sequence ID" value="CAH8195483.1"/>
    <property type="molecule type" value="Genomic_DNA"/>
</dbReference>
<feature type="signal peptide" evidence="1">
    <location>
        <begin position="1"/>
        <end position="26"/>
    </location>
</feature>